<feature type="compositionally biased region" description="Polar residues" evidence="1">
    <location>
        <begin position="65"/>
        <end position="89"/>
    </location>
</feature>
<feature type="compositionally biased region" description="Polar residues" evidence="1">
    <location>
        <begin position="469"/>
        <end position="478"/>
    </location>
</feature>
<evidence type="ECO:0000256" key="1">
    <source>
        <dbReference type="SAM" id="MobiDB-lite"/>
    </source>
</evidence>
<reference evidence="2" key="1">
    <citation type="submission" date="2018-11" db="EMBL/GenBank/DDBJ databases">
        <authorList>
            <consortium name="Pathogen Informatics"/>
        </authorList>
    </citation>
    <scope>NUCLEOTIDE SEQUENCE</scope>
</reference>
<dbReference type="EMBL" id="CAAALY010261436">
    <property type="protein sequence ID" value="VEL39497.1"/>
    <property type="molecule type" value="Genomic_DNA"/>
</dbReference>
<dbReference type="AlphaFoldDB" id="A0A3S5BBG5"/>
<comment type="caution">
    <text evidence="2">The sequence shown here is derived from an EMBL/GenBank/DDBJ whole genome shotgun (WGS) entry which is preliminary data.</text>
</comment>
<proteinExistence type="predicted"/>
<dbReference type="Proteomes" id="UP000784294">
    <property type="component" value="Unassembled WGS sequence"/>
</dbReference>
<protein>
    <submittedName>
        <fullName evidence="2">Uncharacterized protein</fullName>
    </submittedName>
</protein>
<gene>
    <name evidence="2" type="ORF">PXEA_LOCUS32937</name>
</gene>
<feature type="region of interest" description="Disordered" evidence="1">
    <location>
        <begin position="447"/>
        <end position="478"/>
    </location>
</feature>
<organism evidence="2 3">
    <name type="scientific">Protopolystoma xenopodis</name>
    <dbReference type="NCBI Taxonomy" id="117903"/>
    <lineage>
        <taxon>Eukaryota</taxon>
        <taxon>Metazoa</taxon>
        <taxon>Spiralia</taxon>
        <taxon>Lophotrochozoa</taxon>
        <taxon>Platyhelminthes</taxon>
        <taxon>Monogenea</taxon>
        <taxon>Polyopisthocotylea</taxon>
        <taxon>Polystomatidea</taxon>
        <taxon>Polystomatidae</taxon>
        <taxon>Protopolystoma</taxon>
    </lineage>
</organism>
<evidence type="ECO:0000313" key="2">
    <source>
        <dbReference type="EMBL" id="VEL39497.1"/>
    </source>
</evidence>
<accession>A0A3S5BBG5</accession>
<evidence type="ECO:0000313" key="3">
    <source>
        <dbReference type="Proteomes" id="UP000784294"/>
    </source>
</evidence>
<feature type="region of interest" description="Disordered" evidence="1">
    <location>
        <begin position="59"/>
        <end position="89"/>
    </location>
</feature>
<feature type="non-terminal residue" evidence="2">
    <location>
        <position position="1"/>
    </location>
</feature>
<name>A0A3S5BBG5_9PLAT</name>
<keyword evidence="3" id="KW-1185">Reference proteome</keyword>
<sequence>MICPVSRPLQPKLISCSADRVNSISRLHSPLHLLRSENTEFVSPYSSSSSASTISSFSSAQNASQLGQPTPSSEMTQSLHLSPSPSHNTNVRKVFADHAKPSQGSNQLHHLHQLDGRASLITVLRLFPAHVWRTWLATGSLWISAATICSAKPTSISTEADKSDGQPQLNVSENVSNMLQTSIHCKQHSVECICPRRLVPLRTSRRLLTSVFLSCSLNKPFLLSYQRDSAVTMTTIKNNSPDVEIAGPGDQIQGQENEIDKLLSRTLTLWEENCPPFLWQYLIKQFFRLPVANSILPASLNPIPAPESRISSPYLFTPFLYFCPQHCLVLCTCIQSPIKPRPVGTSYSKATHDSVTKNFNCFIKSKLADHEVATTTKTGLFSADSIPNMQYMRCFSRLISRHQQHLLLLGLIHRLLDLPAATFSQIVNWRKQSNRVNLNRVMISSEGSQATSFHKQRPIPNSRTKEISHLSTSLPHLP</sequence>